<feature type="domain" description="HTH cro/C1-type" evidence="1">
    <location>
        <begin position="13"/>
        <end position="69"/>
    </location>
</feature>
<organism evidence="2 3">
    <name type="scientific">Fodinicola feengrottensis</name>
    <dbReference type="NCBI Taxonomy" id="435914"/>
    <lineage>
        <taxon>Bacteria</taxon>
        <taxon>Bacillati</taxon>
        <taxon>Actinomycetota</taxon>
        <taxon>Actinomycetes</taxon>
        <taxon>Mycobacteriales</taxon>
        <taxon>Fodinicola</taxon>
    </lineage>
</organism>
<dbReference type="PROSITE" id="PS50943">
    <property type="entry name" value="HTH_CROC1"/>
    <property type="match status" value="1"/>
</dbReference>
<name>A0ABN2HB02_9ACTN</name>
<dbReference type="Proteomes" id="UP001500618">
    <property type="component" value="Unassembled WGS sequence"/>
</dbReference>
<comment type="caution">
    <text evidence="2">The sequence shown here is derived from an EMBL/GenBank/DDBJ whole genome shotgun (WGS) entry which is preliminary data.</text>
</comment>
<accession>A0ABN2HB02</accession>
<keyword evidence="3" id="KW-1185">Reference proteome</keyword>
<dbReference type="EMBL" id="BAAANY010000013">
    <property type="protein sequence ID" value="GAA1684845.1"/>
    <property type="molecule type" value="Genomic_DNA"/>
</dbReference>
<dbReference type="RefSeq" id="WP_163569370.1">
    <property type="nucleotide sequence ID" value="NZ_BAAANY010000013.1"/>
</dbReference>
<dbReference type="InterPro" id="IPR001387">
    <property type="entry name" value="Cro/C1-type_HTH"/>
</dbReference>
<dbReference type="Pfam" id="PF13560">
    <property type="entry name" value="HTH_31"/>
    <property type="match status" value="1"/>
</dbReference>
<dbReference type="SUPFAM" id="SSF47413">
    <property type="entry name" value="lambda repressor-like DNA-binding domains"/>
    <property type="match status" value="1"/>
</dbReference>
<evidence type="ECO:0000313" key="2">
    <source>
        <dbReference type="EMBL" id="GAA1684845.1"/>
    </source>
</evidence>
<protein>
    <submittedName>
        <fullName evidence="2">Helix-turn-helix transcriptional regulator</fullName>
    </submittedName>
</protein>
<dbReference type="Gene3D" id="1.10.260.40">
    <property type="entry name" value="lambda repressor-like DNA-binding domains"/>
    <property type="match status" value="1"/>
</dbReference>
<evidence type="ECO:0000313" key="3">
    <source>
        <dbReference type="Proteomes" id="UP001500618"/>
    </source>
</evidence>
<reference evidence="2 3" key="1">
    <citation type="journal article" date="2019" name="Int. J. Syst. Evol. Microbiol.">
        <title>The Global Catalogue of Microorganisms (GCM) 10K type strain sequencing project: providing services to taxonomists for standard genome sequencing and annotation.</title>
        <authorList>
            <consortium name="The Broad Institute Genomics Platform"/>
            <consortium name="The Broad Institute Genome Sequencing Center for Infectious Disease"/>
            <person name="Wu L."/>
            <person name="Ma J."/>
        </authorList>
    </citation>
    <scope>NUCLEOTIDE SEQUENCE [LARGE SCALE GENOMIC DNA]</scope>
    <source>
        <strain evidence="2 3">JCM 14718</strain>
    </source>
</reference>
<gene>
    <name evidence="2" type="ORF">GCM10009765_37730</name>
</gene>
<sequence>MVSDLDVPLGKRIELARRRRGLSRAVLAGLVGRSAEWIRQVERDERAVDRLSILLRLAEVLKISDVSGFLGSAVPLAPRRNLPRVPVNELRELLFQPELTHQPHHAVDNGQLERLRRDVIDTWTGWQDSPHRYTMTLQRLPGLLRTLAELGEAPATDGLAACTYRLVSAVLRRIGDQPLALLAIERSVQAARRTGDPLAEIACAGGFASTLLSLGFPDRARQLCLELLEELRTRVSSETVEEISVYGAMQLTAAEATAADDDQVAAERLLDQARATAGRLTEDRNDLRTGFGPTDVEIHAVRIALTFGRARHALRIAETVDTGKIHARERRARHYITVAQAHGRESNTFGAIFSLLKAEEACPEEIRFSAEARDVVQDLLARDNALVRTDLWALAERSGLA</sequence>
<proteinExistence type="predicted"/>
<evidence type="ECO:0000259" key="1">
    <source>
        <dbReference type="PROSITE" id="PS50943"/>
    </source>
</evidence>
<dbReference type="InterPro" id="IPR010982">
    <property type="entry name" value="Lambda_DNA-bd_dom_sf"/>
</dbReference>
<dbReference type="CDD" id="cd00093">
    <property type="entry name" value="HTH_XRE"/>
    <property type="match status" value="1"/>
</dbReference>